<dbReference type="STRING" id="78245.Xaut_2771"/>
<keyword evidence="3" id="KW-1185">Reference proteome</keyword>
<dbReference type="Proteomes" id="UP000002417">
    <property type="component" value="Chromosome"/>
</dbReference>
<dbReference type="KEGG" id="xau:Xaut_2771"/>
<accession>A7IJ18</accession>
<gene>
    <name evidence="2" type="ordered locus">Xaut_2771</name>
</gene>
<dbReference type="eggNOG" id="COG2141">
    <property type="taxonomic scope" value="Bacteria"/>
</dbReference>
<feature type="region of interest" description="Disordered" evidence="1">
    <location>
        <begin position="1"/>
        <end position="23"/>
    </location>
</feature>
<evidence type="ECO:0000313" key="2">
    <source>
        <dbReference type="EMBL" id="ABS68011.1"/>
    </source>
</evidence>
<dbReference type="AlphaFoldDB" id="A7IJ18"/>
<evidence type="ECO:0000256" key="1">
    <source>
        <dbReference type="SAM" id="MobiDB-lite"/>
    </source>
</evidence>
<sequence length="65" mass="6864">MTTGGGASPRAAGRHPVQQPAVEQRAALKAAGIDGVQSNFYDFAPDFDHFAQTTLPLLKQAGLRL</sequence>
<protein>
    <submittedName>
        <fullName evidence="2">Uncharacterized protein</fullName>
    </submittedName>
</protein>
<organism evidence="2 3">
    <name type="scientific">Xanthobacter autotrophicus (strain ATCC BAA-1158 / Py2)</name>
    <dbReference type="NCBI Taxonomy" id="78245"/>
    <lineage>
        <taxon>Bacteria</taxon>
        <taxon>Pseudomonadati</taxon>
        <taxon>Pseudomonadota</taxon>
        <taxon>Alphaproteobacteria</taxon>
        <taxon>Hyphomicrobiales</taxon>
        <taxon>Xanthobacteraceae</taxon>
        <taxon>Xanthobacter</taxon>
    </lineage>
</organism>
<evidence type="ECO:0000313" key="3">
    <source>
        <dbReference type="Proteomes" id="UP000002417"/>
    </source>
</evidence>
<name>A7IJ18_XANP2</name>
<dbReference type="EMBL" id="CP000781">
    <property type="protein sequence ID" value="ABS68011.1"/>
    <property type="molecule type" value="Genomic_DNA"/>
</dbReference>
<reference evidence="2 3" key="1">
    <citation type="submission" date="2007-07" db="EMBL/GenBank/DDBJ databases">
        <title>Complete sequence of chromosome of Xanthobacter autotrophicus Py2.</title>
        <authorList>
            <consortium name="US DOE Joint Genome Institute"/>
            <person name="Copeland A."/>
            <person name="Lucas S."/>
            <person name="Lapidus A."/>
            <person name="Barry K."/>
            <person name="Glavina del Rio T."/>
            <person name="Hammon N."/>
            <person name="Israni S."/>
            <person name="Dalin E."/>
            <person name="Tice H."/>
            <person name="Pitluck S."/>
            <person name="Sims D."/>
            <person name="Brettin T."/>
            <person name="Bruce D."/>
            <person name="Detter J.C."/>
            <person name="Han C."/>
            <person name="Tapia R."/>
            <person name="Brainard J."/>
            <person name="Schmutz J."/>
            <person name="Larimer F."/>
            <person name="Land M."/>
            <person name="Hauser L."/>
            <person name="Kyrpides N."/>
            <person name="Kim E."/>
            <person name="Ensigns S.A."/>
            <person name="Richardson P."/>
        </authorList>
    </citation>
    <scope>NUCLEOTIDE SEQUENCE [LARGE SCALE GENOMIC DNA]</scope>
    <source>
        <strain evidence="3">ATCC BAA-1158 / Py2</strain>
    </source>
</reference>
<proteinExistence type="predicted"/>
<dbReference type="HOGENOM" id="CLU_2848812_0_0_5"/>